<reference evidence="1" key="1">
    <citation type="submission" date="2020-02" db="EMBL/GenBank/DDBJ databases">
        <authorList>
            <person name="Meier V. D."/>
        </authorList>
    </citation>
    <scope>NUCLEOTIDE SEQUENCE</scope>
    <source>
        <strain evidence="1">AVDCRST_MAG56</strain>
    </source>
</reference>
<protein>
    <submittedName>
        <fullName evidence="1">Uncharacterized protein</fullName>
    </submittedName>
</protein>
<proteinExistence type="predicted"/>
<dbReference type="EMBL" id="CADCTQ010000273">
    <property type="protein sequence ID" value="CAA9274086.1"/>
    <property type="molecule type" value="Genomic_DNA"/>
</dbReference>
<organism evidence="1">
    <name type="scientific">uncultured Cytophagales bacterium</name>
    <dbReference type="NCBI Taxonomy" id="158755"/>
    <lineage>
        <taxon>Bacteria</taxon>
        <taxon>Pseudomonadati</taxon>
        <taxon>Bacteroidota</taxon>
        <taxon>Sphingobacteriia</taxon>
        <taxon>Sphingobacteriales</taxon>
        <taxon>environmental samples</taxon>
    </lineage>
</organism>
<accession>A0A6J4JC31</accession>
<dbReference type="AlphaFoldDB" id="A0A6J4JC31"/>
<sequence>MGERLCGPVTVNATKGKVQFRRMNFKVLRNCKSLLLLWRITSAMKQDQL</sequence>
<evidence type="ECO:0000313" key="1">
    <source>
        <dbReference type="EMBL" id="CAA9274086.1"/>
    </source>
</evidence>
<name>A0A6J4JC31_9SPHI</name>
<gene>
    <name evidence="1" type="ORF">AVDCRST_MAG56-3245</name>
</gene>